<evidence type="ECO:0000313" key="1">
    <source>
        <dbReference type="EMBL" id="EAU90072.2"/>
    </source>
</evidence>
<dbReference type="AlphaFoldDB" id="A8NA88"/>
<proteinExistence type="predicted"/>
<dbReference type="KEGG" id="cci:CC1G_08345"/>
<comment type="caution">
    <text evidence="1">The sequence shown here is derived from an EMBL/GenBank/DDBJ whole genome shotgun (WGS) entry which is preliminary data.</text>
</comment>
<accession>A8NA88</accession>
<dbReference type="HOGENOM" id="CLU_024271_1_0_1"/>
<reference evidence="1 2" key="1">
    <citation type="journal article" date="2010" name="Proc. Natl. Acad. Sci. U.S.A.">
        <title>Insights into evolution of multicellular fungi from the assembled chromosomes of the mushroom Coprinopsis cinerea (Coprinus cinereus).</title>
        <authorList>
            <person name="Stajich J.E."/>
            <person name="Wilke S.K."/>
            <person name="Ahren D."/>
            <person name="Au C.H."/>
            <person name="Birren B.W."/>
            <person name="Borodovsky M."/>
            <person name="Burns C."/>
            <person name="Canback B."/>
            <person name="Casselton L.A."/>
            <person name="Cheng C.K."/>
            <person name="Deng J."/>
            <person name="Dietrich F.S."/>
            <person name="Fargo D.C."/>
            <person name="Farman M.L."/>
            <person name="Gathman A.C."/>
            <person name="Goldberg J."/>
            <person name="Guigo R."/>
            <person name="Hoegger P.J."/>
            <person name="Hooker J.B."/>
            <person name="Huggins A."/>
            <person name="James T.Y."/>
            <person name="Kamada T."/>
            <person name="Kilaru S."/>
            <person name="Kodira C."/>
            <person name="Kues U."/>
            <person name="Kupfer D."/>
            <person name="Kwan H.S."/>
            <person name="Lomsadze A."/>
            <person name="Li W."/>
            <person name="Lilly W.W."/>
            <person name="Ma L.J."/>
            <person name="Mackey A.J."/>
            <person name="Manning G."/>
            <person name="Martin F."/>
            <person name="Muraguchi H."/>
            <person name="Natvig D.O."/>
            <person name="Palmerini H."/>
            <person name="Ramesh M.A."/>
            <person name="Rehmeyer C.J."/>
            <person name="Roe B.A."/>
            <person name="Shenoy N."/>
            <person name="Stanke M."/>
            <person name="Ter-Hovhannisyan V."/>
            <person name="Tunlid A."/>
            <person name="Velagapudi R."/>
            <person name="Vision T.J."/>
            <person name="Zeng Q."/>
            <person name="Zolan M.E."/>
            <person name="Pukkila P.J."/>
        </authorList>
    </citation>
    <scope>NUCLEOTIDE SEQUENCE [LARGE SCALE GENOMIC DNA]</scope>
    <source>
        <strain evidence="2">Okayama-7 / 130 / ATCC MYA-4618 / FGSC 9003</strain>
    </source>
</reference>
<dbReference type="Proteomes" id="UP000001861">
    <property type="component" value="Unassembled WGS sequence"/>
</dbReference>
<dbReference type="OrthoDB" id="3211970at2759"/>
<name>A8NA88_COPC7</name>
<dbReference type="eggNOG" id="ENOG502SNIU">
    <property type="taxonomic scope" value="Eukaryota"/>
</dbReference>
<sequence length="513" mass="57007">MSIDDLEKLVAKFYRINNLWSQPRSPSSVCTLPRARTLEGSTTSLLGLEVLLDRWLLVLRMEGRMEIHDLSPSNPILGGIEAETTILSSTVSLDCDGWGSYAARADQDSGLIYIALVRTVETAAGLTGARRPFHLDLWQFSVDGAIRGQRQDDKLLKRLMRRTLDVPKLVRDIDPTKRLVALSALTAVELLPWDDGIANSPTVPGTIPVPGYDTDSDDYWNGIVKLQFLGPFMLIAKTRSVELHHYSPALATNTGRFPLLRHTFEHRTFREVVFSHCKHSKSDFKETWEVKMLASDVIHGLFQFEVKVTLPLANPATTASSQSDIHPHLDVELTGLYPLSLLIPPAPCPPKASGYLMNREDTGTPTPASSHLHFQNGFGPFGHKSPSSITRGFLSTFCIGPQGKRALWVERARSSISREVQVWDQGMVRERGSGSTLLESSSSTRERTGAPIQRMIDSWAVQFGHRCVEMEKNVVYKAVSYDLRETMGTIVLGTRAGNIRVLPLEVRRKGAAQ</sequence>
<dbReference type="RefSeq" id="XP_001831741.2">
    <property type="nucleotide sequence ID" value="XM_001831689.2"/>
</dbReference>
<dbReference type="EMBL" id="AACS02000007">
    <property type="protein sequence ID" value="EAU90072.2"/>
    <property type="molecule type" value="Genomic_DNA"/>
</dbReference>
<dbReference type="InParanoid" id="A8NA88"/>
<dbReference type="VEuPathDB" id="FungiDB:CC1G_08345"/>
<gene>
    <name evidence="1" type="ORF">CC1G_08345</name>
</gene>
<protein>
    <submittedName>
        <fullName evidence="1">Uncharacterized protein</fullName>
    </submittedName>
</protein>
<dbReference type="OMA" id="SHACSVE"/>
<dbReference type="GeneID" id="6008215"/>
<organism evidence="1 2">
    <name type="scientific">Coprinopsis cinerea (strain Okayama-7 / 130 / ATCC MYA-4618 / FGSC 9003)</name>
    <name type="common">Inky cap fungus</name>
    <name type="synonym">Hormographiella aspergillata</name>
    <dbReference type="NCBI Taxonomy" id="240176"/>
    <lineage>
        <taxon>Eukaryota</taxon>
        <taxon>Fungi</taxon>
        <taxon>Dikarya</taxon>
        <taxon>Basidiomycota</taxon>
        <taxon>Agaricomycotina</taxon>
        <taxon>Agaricomycetes</taxon>
        <taxon>Agaricomycetidae</taxon>
        <taxon>Agaricales</taxon>
        <taxon>Agaricineae</taxon>
        <taxon>Psathyrellaceae</taxon>
        <taxon>Coprinopsis</taxon>
    </lineage>
</organism>
<evidence type="ECO:0000313" key="2">
    <source>
        <dbReference type="Proteomes" id="UP000001861"/>
    </source>
</evidence>
<keyword evidence="2" id="KW-1185">Reference proteome</keyword>